<dbReference type="AlphaFoldDB" id="A0A450WU68"/>
<evidence type="ECO:0000313" key="2">
    <source>
        <dbReference type="EMBL" id="VFJ73266.1"/>
    </source>
</evidence>
<proteinExistence type="predicted"/>
<name>A0A450WU68_9GAMM</name>
<gene>
    <name evidence="2" type="ORF">BECKFM1743A_GA0114220_107053</name>
    <name evidence="3" type="ORF">BECKFM1743B_GA0114221_107062</name>
    <name evidence="1" type="ORF">BECKFM1743C_GA0114222_101492</name>
</gene>
<dbReference type="EMBL" id="CAADFA010000149">
    <property type="protein sequence ID" value="VFJ54996.1"/>
    <property type="molecule type" value="Genomic_DNA"/>
</dbReference>
<evidence type="ECO:0000313" key="3">
    <source>
        <dbReference type="EMBL" id="VFK20559.1"/>
    </source>
</evidence>
<reference evidence="3" key="1">
    <citation type="submission" date="2019-02" db="EMBL/GenBank/DDBJ databases">
        <authorList>
            <person name="Gruber-Vodicka R. H."/>
            <person name="Seah K. B. B."/>
        </authorList>
    </citation>
    <scope>NUCLEOTIDE SEQUENCE</scope>
    <source>
        <strain evidence="2">BECK_BZ163</strain>
        <strain evidence="3">BECK_BZ164</strain>
        <strain evidence="1">BECK_BZ165</strain>
    </source>
</reference>
<dbReference type="EMBL" id="CAADFL010000706">
    <property type="protein sequence ID" value="VFK20559.1"/>
    <property type="molecule type" value="Genomic_DNA"/>
</dbReference>
<organism evidence="3">
    <name type="scientific">Candidatus Kentrum sp. FM</name>
    <dbReference type="NCBI Taxonomy" id="2126340"/>
    <lineage>
        <taxon>Bacteria</taxon>
        <taxon>Pseudomonadati</taxon>
        <taxon>Pseudomonadota</taxon>
        <taxon>Gammaproteobacteria</taxon>
        <taxon>Candidatus Kentrum</taxon>
    </lineage>
</organism>
<sequence length="100" mass="10818">MLPLLVHGPQPRPVPVVIHIIGVHHGIQHNGGDLRYIPGLAALREQFGYYLMGVVKEFGISVLAEELNQDALAMFHASESLAESVAGKLGIAHVFCEPDL</sequence>
<dbReference type="EMBL" id="CAADEZ010000705">
    <property type="protein sequence ID" value="VFJ73266.1"/>
    <property type="molecule type" value="Genomic_DNA"/>
</dbReference>
<evidence type="ECO:0000313" key="1">
    <source>
        <dbReference type="EMBL" id="VFJ54996.1"/>
    </source>
</evidence>
<accession>A0A450WU68</accession>
<protein>
    <submittedName>
        <fullName evidence="3">Uncharacterized protein</fullName>
    </submittedName>
</protein>